<name>A0A2D4JDH8_MICLE</name>
<reference evidence="2" key="1">
    <citation type="submission" date="2017-07" db="EMBL/GenBank/DDBJ databases">
        <authorList>
            <person name="Mikheyev A."/>
            <person name="Grau M."/>
        </authorList>
    </citation>
    <scope>NUCLEOTIDE SEQUENCE</scope>
    <source>
        <tissue evidence="2">Venom_gland</tissue>
    </source>
</reference>
<dbReference type="EMBL" id="IACK01176792">
    <property type="protein sequence ID" value="LAA94531.1"/>
    <property type="molecule type" value="Transcribed_RNA"/>
</dbReference>
<dbReference type="AlphaFoldDB" id="A0A2D4JDH8"/>
<reference evidence="2" key="2">
    <citation type="submission" date="2017-11" db="EMBL/GenBank/DDBJ databases">
        <title>Coralsnake Venomics: Analyses of Venom Gland Transcriptomes and Proteomes of Six Brazilian Taxa.</title>
        <authorList>
            <person name="Aird S.D."/>
            <person name="Jorge da Silva N."/>
            <person name="Qiu L."/>
            <person name="Villar-Briones A."/>
            <person name="Aparecida-Saddi V."/>
            <person name="Campos-Telles M.P."/>
            <person name="Grau M."/>
            <person name="Mikheyev A.S."/>
        </authorList>
    </citation>
    <scope>NUCLEOTIDE SEQUENCE</scope>
    <source>
        <tissue evidence="2">Venom_gland</tissue>
    </source>
</reference>
<evidence type="ECO:0000313" key="2">
    <source>
        <dbReference type="EMBL" id="LAA94531.1"/>
    </source>
</evidence>
<sequence>MRVSQVADSGLASSGEPPEEFLQGQEVVFGGPRRNGGPSAESPGCGGQPARWSVEQRPGESHARPVVEGQRREQQPRPRWREPGGQMCRRCSRQPAGPRGGTDSLCIGR</sequence>
<evidence type="ECO:0000256" key="1">
    <source>
        <dbReference type="SAM" id="MobiDB-lite"/>
    </source>
</evidence>
<accession>A0A2D4JDH8</accession>
<feature type="region of interest" description="Disordered" evidence="1">
    <location>
        <begin position="1"/>
        <end position="109"/>
    </location>
</feature>
<organism evidence="2">
    <name type="scientific">Micrurus lemniscatus lemniscatus</name>
    <dbReference type="NCBI Taxonomy" id="129467"/>
    <lineage>
        <taxon>Eukaryota</taxon>
        <taxon>Metazoa</taxon>
        <taxon>Chordata</taxon>
        <taxon>Craniata</taxon>
        <taxon>Vertebrata</taxon>
        <taxon>Euteleostomi</taxon>
        <taxon>Lepidosauria</taxon>
        <taxon>Squamata</taxon>
        <taxon>Bifurcata</taxon>
        <taxon>Unidentata</taxon>
        <taxon>Episquamata</taxon>
        <taxon>Toxicofera</taxon>
        <taxon>Serpentes</taxon>
        <taxon>Colubroidea</taxon>
        <taxon>Elapidae</taxon>
        <taxon>Elapinae</taxon>
        <taxon>Micrurus</taxon>
    </lineage>
</organism>
<protein>
    <submittedName>
        <fullName evidence="2">Uncharacterized protein</fullName>
    </submittedName>
</protein>
<feature type="compositionally biased region" description="Basic and acidic residues" evidence="1">
    <location>
        <begin position="57"/>
        <end position="82"/>
    </location>
</feature>
<proteinExistence type="predicted"/>